<reference evidence="1 2" key="1">
    <citation type="submission" date="2020-10" db="EMBL/GenBank/DDBJ databases">
        <authorList>
            <person name="Castelo-Branco R."/>
            <person name="Eusebio N."/>
            <person name="Adriana R."/>
            <person name="Vieira A."/>
            <person name="Brugerolle De Fraissinette N."/>
            <person name="Rezende De Castro R."/>
            <person name="Schneider M.P."/>
            <person name="Vasconcelos V."/>
            <person name="Leao P.N."/>
        </authorList>
    </citation>
    <scope>NUCLEOTIDE SEQUENCE [LARGE SCALE GENOMIC DNA]</scope>
    <source>
        <strain evidence="1 2">LEGE 06123</strain>
    </source>
</reference>
<accession>A0ABR9UT10</accession>
<protein>
    <submittedName>
        <fullName evidence="1">Uncharacterized protein</fullName>
    </submittedName>
</protein>
<keyword evidence="2" id="KW-1185">Reference proteome</keyword>
<evidence type="ECO:0000313" key="1">
    <source>
        <dbReference type="EMBL" id="MBE9191404.1"/>
    </source>
</evidence>
<sequence>MDLKESMLLWIPVGQESQDENNDLIQKVTQANGAVLDFCDGIISLDETFQIAEYYGADVDDYREILDTNFRYLGA</sequence>
<evidence type="ECO:0000313" key="2">
    <source>
        <dbReference type="Proteomes" id="UP000651156"/>
    </source>
</evidence>
<dbReference type="Proteomes" id="UP000651156">
    <property type="component" value="Unassembled WGS sequence"/>
</dbReference>
<name>A0ABR9UT10_9CHRO</name>
<gene>
    <name evidence="1" type="ORF">IQ230_13820</name>
</gene>
<comment type="caution">
    <text evidence="1">The sequence shown here is derived from an EMBL/GenBank/DDBJ whole genome shotgun (WGS) entry which is preliminary data.</text>
</comment>
<dbReference type="EMBL" id="JADEWN010000032">
    <property type="protein sequence ID" value="MBE9191404.1"/>
    <property type="molecule type" value="Genomic_DNA"/>
</dbReference>
<organism evidence="1 2">
    <name type="scientific">Gloeocapsopsis crepidinum LEGE 06123</name>
    <dbReference type="NCBI Taxonomy" id="588587"/>
    <lineage>
        <taxon>Bacteria</taxon>
        <taxon>Bacillati</taxon>
        <taxon>Cyanobacteriota</taxon>
        <taxon>Cyanophyceae</taxon>
        <taxon>Oscillatoriophycideae</taxon>
        <taxon>Chroococcales</taxon>
        <taxon>Chroococcaceae</taxon>
        <taxon>Gloeocapsopsis</taxon>
    </lineage>
</organism>
<dbReference type="RefSeq" id="WP_193932549.1">
    <property type="nucleotide sequence ID" value="NZ_CAWPMZ010000062.1"/>
</dbReference>
<proteinExistence type="predicted"/>